<keyword evidence="2" id="KW-1185">Reference proteome</keyword>
<name>A0A1T4TV43_9BACT</name>
<sequence length="43" mass="5045">MALRFWKVLVTLTKQITANRKLMISFNRKISSLHDHKATHPLV</sequence>
<dbReference type="AlphaFoldDB" id="A0A1T4TV43"/>
<accession>A0A1T4TV43</accession>
<dbReference type="Proteomes" id="UP000190367">
    <property type="component" value="Unassembled WGS sequence"/>
</dbReference>
<dbReference type="STRING" id="634771.SAMN04488128_106348"/>
<evidence type="ECO:0000313" key="2">
    <source>
        <dbReference type="Proteomes" id="UP000190367"/>
    </source>
</evidence>
<reference evidence="2" key="1">
    <citation type="submission" date="2017-02" db="EMBL/GenBank/DDBJ databases">
        <authorList>
            <person name="Varghese N."/>
            <person name="Submissions S."/>
        </authorList>
    </citation>
    <scope>NUCLEOTIDE SEQUENCE [LARGE SCALE GENOMIC DNA]</scope>
    <source>
        <strain evidence="2">DSM 22224</strain>
    </source>
</reference>
<gene>
    <name evidence="1" type="ORF">SAMN04488128_106348</name>
</gene>
<evidence type="ECO:0000313" key="1">
    <source>
        <dbReference type="EMBL" id="SKA44198.1"/>
    </source>
</evidence>
<dbReference type="EMBL" id="FUWZ01000006">
    <property type="protein sequence ID" value="SKA44198.1"/>
    <property type="molecule type" value="Genomic_DNA"/>
</dbReference>
<proteinExistence type="predicted"/>
<organism evidence="1 2">
    <name type="scientific">Chitinophaga eiseniae</name>
    <dbReference type="NCBI Taxonomy" id="634771"/>
    <lineage>
        <taxon>Bacteria</taxon>
        <taxon>Pseudomonadati</taxon>
        <taxon>Bacteroidota</taxon>
        <taxon>Chitinophagia</taxon>
        <taxon>Chitinophagales</taxon>
        <taxon>Chitinophagaceae</taxon>
        <taxon>Chitinophaga</taxon>
    </lineage>
</organism>
<protein>
    <submittedName>
        <fullName evidence="1">Uncharacterized protein</fullName>
    </submittedName>
</protein>